<evidence type="ECO:0000259" key="1">
    <source>
        <dbReference type="Pfam" id="PF02464"/>
    </source>
</evidence>
<dbReference type="NCBIfam" id="TIGR00199">
    <property type="entry name" value="PncC_domain"/>
    <property type="match status" value="1"/>
</dbReference>
<reference evidence="2" key="1">
    <citation type="journal article" date="2014" name="Front. Microbiol.">
        <title>High frequency of phylogenetically diverse reductive dehalogenase-homologous genes in deep subseafloor sedimentary metagenomes.</title>
        <authorList>
            <person name="Kawai M."/>
            <person name="Futagami T."/>
            <person name="Toyoda A."/>
            <person name="Takaki Y."/>
            <person name="Nishi S."/>
            <person name="Hori S."/>
            <person name="Arai W."/>
            <person name="Tsubouchi T."/>
            <person name="Morono Y."/>
            <person name="Uchiyama I."/>
            <person name="Ito T."/>
            <person name="Fujiyama A."/>
            <person name="Inagaki F."/>
            <person name="Takami H."/>
        </authorList>
    </citation>
    <scope>NUCLEOTIDE SEQUENCE</scope>
    <source>
        <strain evidence="2">Expedition CK06-06</strain>
    </source>
</reference>
<dbReference type="EMBL" id="BARW01017949">
    <property type="protein sequence ID" value="GAI93240.1"/>
    <property type="molecule type" value="Genomic_DNA"/>
</dbReference>
<dbReference type="InterPro" id="IPR036653">
    <property type="entry name" value="CinA-like_C"/>
</dbReference>
<dbReference type="Gene3D" id="3.90.950.20">
    <property type="entry name" value="CinA-like"/>
    <property type="match status" value="1"/>
</dbReference>
<gene>
    <name evidence="2" type="ORF">S12H4_30855</name>
</gene>
<dbReference type="SUPFAM" id="SSF142433">
    <property type="entry name" value="CinA-like"/>
    <property type="match status" value="1"/>
</dbReference>
<comment type="caution">
    <text evidence="2">The sequence shown here is derived from an EMBL/GenBank/DDBJ whole genome shotgun (WGS) entry which is preliminary data.</text>
</comment>
<sequence length="168" mass="18019">MNESREIFLGDQLSERGLTISVAESFTGGMIAHVITNAPGSSRYFQGGVIAYANEVKMEILGVAEQTLIDHGAVSRETVLEMARGVRSALDTDIGISSSGIAGPDGGSPEKPVGLAWIGLSAAETEYAEQFLFVGDRLQIKEQAVYTAIERLISFLPQLTQKKEAKQT</sequence>
<name>X1U067_9ZZZZ</name>
<organism evidence="2">
    <name type="scientific">marine sediment metagenome</name>
    <dbReference type="NCBI Taxonomy" id="412755"/>
    <lineage>
        <taxon>unclassified sequences</taxon>
        <taxon>metagenomes</taxon>
        <taxon>ecological metagenomes</taxon>
    </lineage>
</organism>
<protein>
    <recommendedName>
        <fullName evidence="1">CinA C-terminal domain-containing protein</fullName>
    </recommendedName>
</protein>
<feature type="domain" description="CinA C-terminal" evidence="1">
    <location>
        <begin position="8"/>
        <end position="155"/>
    </location>
</feature>
<accession>X1U067</accession>
<dbReference type="AlphaFoldDB" id="X1U067"/>
<dbReference type="Pfam" id="PF02464">
    <property type="entry name" value="CinA"/>
    <property type="match status" value="1"/>
</dbReference>
<proteinExistence type="predicted"/>
<dbReference type="InterPro" id="IPR008136">
    <property type="entry name" value="CinA_C"/>
</dbReference>
<evidence type="ECO:0000313" key="2">
    <source>
        <dbReference type="EMBL" id="GAI93240.1"/>
    </source>
</evidence>